<dbReference type="Proteomes" id="UP001235849">
    <property type="component" value="Unassembled WGS sequence"/>
</dbReference>
<comment type="caution">
    <text evidence="2">The sequence shown here is derived from an EMBL/GenBank/DDBJ whole genome shotgun (WGS) entry which is preliminary data.</text>
</comment>
<evidence type="ECO:0000313" key="3">
    <source>
        <dbReference type="Proteomes" id="UP001235849"/>
    </source>
</evidence>
<proteinExistence type="predicted"/>
<dbReference type="EMBL" id="JAQOSO010000079">
    <property type="protein sequence ID" value="MDJ1175191.1"/>
    <property type="molecule type" value="Genomic_DNA"/>
</dbReference>
<name>A0ABT7B9L0_9CYAN</name>
<dbReference type="RefSeq" id="WP_283767500.1">
    <property type="nucleotide sequence ID" value="NZ_JAQOSO010000079.1"/>
</dbReference>
<evidence type="ECO:0000313" key="2">
    <source>
        <dbReference type="EMBL" id="MDJ1175191.1"/>
    </source>
</evidence>
<evidence type="ECO:0000256" key="1">
    <source>
        <dbReference type="SAM" id="MobiDB-lite"/>
    </source>
</evidence>
<reference evidence="2 3" key="1">
    <citation type="submission" date="2023-01" db="EMBL/GenBank/DDBJ databases">
        <title>Novel diversity within Roseofilum (Cyanobacteria; Desertifilaceae) from marine benthic mats with descriptions of four novel species.</title>
        <authorList>
            <person name="Wang Y."/>
            <person name="Berthold D.E."/>
            <person name="Hu J."/>
            <person name="Lefler F.W."/>
            <person name="Laughinghouse H.D. IV."/>
        </authorList>
    </citation>
    <scope>NUCLEOTIDE SEQUENCE [LARGE SCALE GENOMIC DNA]</scope>
    <source>
        <strain evidence="2 3">BLCC-M114</strain>
    </source>
</reference>
<keyword evidence="3" id="KW-1185">Reference proteome</keyword>
<feature type="region of interest" description="Disordered" evidence="1">
    <location>
        <begin position="80"/>
        <end position="103"/>
    </location>
</feature>
<accession>A0ABT7B9L0</accession>
<organism evidence="2 3">
    <name type="scientific">Roseofilum capinflatum BLCC-M114</name>
    <dbReference type="NCBI Taxonomy" id="3022440"/>
    <lineage>
        <taxon>Bacteria</taxon>
        <taxon>Bacillati</taxon>
        <taxon>Cyanobacteriota</taxon>
        <taxon>Cyanophyceae</taxon>
        <taxon>Desertifilales</taxon>
        <taxon>Desertifilaceae</taxon>
        <taxon>Roseofilum</taxon>
        <taxon>Roseofilum capinflatum</taxon>
    </lineage>
</organism>
<protein>
    <submittedName>
        <fullName evidence="2">Uncharacterized protein</fullName>
    </submittedName>
</protein>
<gene>
    <name evidence="2" type="ORF">PMG25_13915</name>
</gene>
<sequence length="113" mass="13029">MTQTIKHRTAAVIPLTESINVRTTVSPEHIPALRAGFSLYPSNPRWNVFKFRAWRLGRQWRHALQAGEMEVCPTHRLLVTADPNKTPEKPEEESSDRRFSPENIRVRLNPVSC</sequence>